<dbReference type="PANTHER" id="PTHR10782">
    <property type="entry name" value="ZINC FINGER MIZ DOMAIN-CONTAINING PROTEIN"/>
    <property type="match status" value="1"/>
</dbReference>
<dbReference type="GO" id="GO:0000785">
    <property type="term" value="C:chromatin"/>
    <property type="evidence" value="ECO:0007669"/>
    <property type="project" value="TreeGrafter"/>
</dbReference>
<name>A0A834LUL8_RHOSS</name>
<gene>
    <name evidence="2" type="ORF">RHSIM_Rhsim03G0123700</name>
</gene>
<evidence type="ECO:0000256" key="1">
    <source>
        <dbReference type="SAM" id="Phobius"/>
    </source>
</evidence>
<dbReference type="AlphaFoldDB" id="A0A834LUL8"/>
<keyword evidence="1" id="KW-0812">Transmembrane</keyword>
<dbReference type="GO" id="GO:0061665">
    <property type="term" value="F:SUMO ligase activity"/>
    <property type="evidence" value="ECO:0007669"/>
    <property type="project" value="TreeGrafter"/>
</dbReference>
<dbReference type="PANTHER" id="PTHR10782:SF102">
    <property type="entry name" value="E3 SUMO-PROTEIN LIGASE SIZ1"/>
    <property type="match status" value="1"/>
</dbReference>
<dbReference type="Proteomes" id="UP000626092">
    <property type="component" value="Unassembled WGS sequence"/>
</dbReference>
<keyword evidence="1" id="KW-0472">Membrane</keyword>
<evidence type="ECO:0000313" key="2">
    <source>
        <dbReference type="EMBL" id="KAF7149160.1"/>
    </source>
</evidence>
<keyword evidence="3" id="KW-1185">Reference proteome</keyword>
<keyword evidence="1" id="KW-1133">Transmembrane helix</keyword>
<dbReference type="EMBL" id="WJXA01000003">
    <property type="protein sequence ID" value="KAF7149160.1"/>
    <property type="molecule type" value="Genomic_DNA"/>
</dbReference>
<accession>A0A834LUL8</accession>
<organism evidence="2 3">
    <name type="scientific">Rhododendron simsii</name>
    <name type="common">Sims's rhododendron</name>
    <dbReference type="NCBI Taxonomy" id="118357"/>
    <lineage>
        <taxon>Eukaryota</taxon>
        <taxon>Viridiplantae</taxon>
        <taxon>Streptophyta</taxon>
        <taxon>Embryophyta</taxon>
        <taxon>Tracheophyta</taxon>
        <taxon>Spermatophyta</taxon>
        <taxon>Magnoliopsida</taxon>
        <taxon>eudicotyledons</taxon>
        <taxon>Gunneridae</taxon>
        <taxon>Pentapetalae</taxon>
        <taxon>asterids</taxon>
        <taxon>Ericales</taxon>
        <taxon>Ericaceae</taxon>
        <taxon>Ericoideae</taxon>
        <taxon>Rhodoreae</taxon>
        <taxon>Rhododendron</taxon>
    </lineage>
</organism>
<comment type="caution">
    <text evidence="2">The sequence shown here is derived from an EMBL/GenBank/DDBJ whole genome shotgun (WGS) entry which is preliminary data.</text>
</comment>
<dbReference type="OrthoDB" id="28127at2759"/>
<evidence type="ECO:0000313" key="3">
    <source>
        <dbReference type="Proteomes" id="UP000626092"/>
    </source>
</evidence>
<proteinExistence type="predicted"/>
<sequence length="171" mass="18853">MSASERANGGLVGVGKRLMEGNVVDRWLKVGARFWVTVAHLLSPVKLITTNNDADGANPLQNVERTFQLTRADMALLDNEEYEVQAWCILLNDKVPFRMQWPLFADLKVNGIPVRTVKRPGSQLLGANGRDDGPMAHSLRVSDPFSFMITISLLALLGISIPLPDWKLTSG</sequence>
<protein>
    <submittedName>
        <fullName evidence="2">Uncharacterized protein</fullName>
    </submittedName>
</protein>
<reference evidence="2" key="1">
    <citation type="submission" date="2019-11" db="EMBL/GenBank/DDBJ databases">
        <authorList>
            <person name="Liu Y."/>
            <person name="Hou J."/>
            <person name="Li T.-Q."/>
            <person name="Guan C.-H."/>
            <person name="Wu X."/>
            <person name="Wu H.-Z."/>
            <person name="Ling F."/>
            <person name="Zhang R."/>
            <person name="Shi X.-G."/>
            <person name="Ren J.-P."/>
            <person name="Chen E.-F."/>
            <person name="Sun J.-M."/>
        </authorList>
    </citation>
    <scope>NUCLEOTIDE SEQUENCE</scope>
    <source>
        <strain evidence="2">Adult_tree_wgs_1</strain>
        <tissue evidence="2">Leaves</tissue>
    </source>
</reference>
<feature type="transmembrane region" description="Helical" evidence="1">
    <location>
        <begin position="145"/>
        <end position="163"/>
    </location>
</feature>
<dbReference type="GO" id="GO:0016925">
    <property type="term" value="P:protein sumoylation"/>
    <property type="evidence" value="ECO:0007669"/>
    <property type="project" value="TreeGrafter"/>
</dbReference>